<feature type="signal peptide" evidence="1">
    <location>
        <begin position="1"/>
        <end position="20"/>
    </location>
</feature>
<gene>
    <name evidence="2" type="ORF">SAMN05443550_10821</name>
</gene>
<proteinExistence type="predicted"/>
<evidence type="ECO:0000313" key="3">
    <source>
        <dbReference type="Proteomes" id="UP000198850"/>
    </source>
</evidence>
<accession>A0A1H4FPG2</accession>
<keyword evidence="3" id="KW-1185">Reference proteome</keyword>
<name>A0A1H4FPG2_9SPHI</name>
<evidence type="ECO:0000256" key="1">
    <source>
        <dbReference type="SAM" id="SignalP"/>
    </source>
</evidence>
<dbReference type="InterPro" id="IPR038636">
    <property type="entry name" value="Wzi_sf"/>
</dbReference>
<dbReference type="OrthoDB" id="596512at2"/>
<keyword evidence="1" id="KW-0732">Signal</keyword>
<evidence type="ECO:0000313" key="2">
    <source>
        <dbReference type="EMBL" id="SEA98720.1"/>
    </source>
</evidence>
<protein>
    <submittedName>
        <fullName evidence="2">Capsule assembly protein Wzi</fullName>
    </submittedName>
</protein>
<dbReference type="RefSeq" id="WP_090557779.1">
    <property type="nucleotide sequence ID" value="NZ_FNRA01000008.1"/>
</dbReference>
<sequence>MKNLLIIALLLLLFRIEADAQFLDSLQVQAGTNVSVASKDYQPLWLVSNRFGVFTDQKYDFSTHVKVTNSHRIGAPVSIYDENDKGLYISYGADVYNNDHFNKNLIKEAYGRVRYKNLTFTGGRFEQIIGEVDHDLSSGSLGVSGNALPITKLNLAIEYTNVPLTNGWFQFKGMFSHGWMGEDQFLKHAFLHEKNLYVRLGKHKLKFYGGIQHYAVWGGSKEGFVTTDRSLGGWWNVVTGIEVNDGSVANNRAPNRPGDQRGIIEYGAEWEDENFRFQLNNQTPFDSGQGIDVRNVDRLLSLNITNKREGSILKKLTFEFLHTTQSNDFYGIQYRESYYNNGNYRTGWEYNDRIVGTPLFANRWRANKYFPGQYVPFDWNAPANTIYALNNIVNNRVLGGHVGAIFALSDDISTKTLVTYTKNYGDFRIGAFSPFKVQWYTLQEVSWNVPKTQLSLKGTVAYDFGDLSTNIGSMVGVEWHLRQ</sequence>
<organism evidence="2 3">
    <name type="scientific">Pedobacter hartonius</name>
    <dbReference type="NCBI Taxonomy" id="425514"/>
    <lineage>
        <taxon>Bacteria</taxon>
        <taxon>Pseudomonadati</taxon>
        <taxon>Bacteroidota</taxon>
        <taxon>Sphingobacteriia</taxon>
        <taxon>Sphingobacteriales</taxon>
        <taxon>Sphingobacteriaceae</taxon>
        <taxon>Pedobacter</taxon>
    </lineage>
</organism>
<dbReference type="AlphaFoldDB" id="A0A1H4FPG2"/>
<reference evidence="2 3" key="1">
    <citation type="submission" date="2016-10" db="EMBL/GenBank/DDBJ databases">
        <authorList>
            <person name="de Groot N.N."/>
        </authorList>
    </citation>
    <scope>NUCLEOTIDE SEQUENCE [LARGE SCALE GENOMIC DNA]</scope>
    <source>
        <strain evidence="2 3">DSM 19033</strain>
    </source>
</reference>
<feature type="chain" id="PRO_5011604490" evidence="1">
    <location>
        <begin position="21"/>
        <end position="483"/>
    </location>
</feature>
<dbReference type="EMBL" id="FNRA01000008">
    <property type="protein sequence ID" value="SEA98720.1"/>
    <property type="molecule type" value="Genomic_DNA"/>
</dbReference>
<dbReference type="Gene3D" id="2.40.160.130">
    <property type="entry name" value="Capsule assembly protein Wzi"/>
    <property type="match status" value="1"/>
</dbReference>
<dbReference type="STRING" id="425514.SAMN05443550_10821"/>
<dbReference type="Proteomes" id="UP000198850">
    <property type="component" value="Unassembled WGS sequence"/>
</dbReference>